<dbReference type="Proteomes" id="UP000242287">
    <property type="component" value="Unassembled WGS sequence"/>
</dbReference>
<reference evidence="1 2" key="1">
    <citation type="submission" date="2014-02" db="EMBL/GenBank/DDBJ databases">
        <title>Transposable element dynamics among asymbiotic and ectomycorrhizal Amanita fungi.</title>
        <authorList>
            <consortium name="DOE Joint Genome Institute"/>
            <person name="Hess J."/>
            <person name="Skrede I."/>
            <person name="Wolfe B."/>
            <person name="LaButti K."/>
            <person name="Ohm R.A."/>
            <person name="Grigoriev I.V."/>
            <person name="Pringle A."/>
        </authorList>
    </citation>
    <scope>NUCLEOTIDE SEQUENCE [LARGE SCALE GENOMIC DNA]</scope>
    <source>
        <strain evidence="1 2">SKay4041</strain>
    </source>
</reference>
<keyword evidence="2" id="KW-1185">Reference proteome</keyword>
<dbReference type="Gene3D" id="3.80.10.10">
    <property type="entry name" value="Ribonuclease Inhibitor"/>
    <property type="match status" value="1"/>
</dbReference>
<dbReference type="SUPFAM" id="SSF52047">
    <property type="entry name" value="RNI-like"/>
    <property type="match status" value="1"/>
</dbReference>
<proteinExistence type="predicted"/>
<dbReference type="InterPro" id="IPR032675">
    <property type="entry name" value="LRR_dom_sf"/>
</dbReference>
<gene>
    <name evidence="1" type="ORF">AMATHDRAFT_51272</name>
</gene>
<protein>
    <recommendedName>
        <fullName evidence="3">F-box domain-containing protein</fullName>
    </recommendedName>
</protein>
<dbReference type="AlphaFoldDB" id="A0A2A9N8I9"/>
<dbReference type="OrthoDB" id="3126191at2759"/>
<sequence length="474" mass="55635">MSIQAPMRRLMQRTVRSSKVTQSPLLSLPVEILFLIRDKLIWHHDIKRRELKTFRFICRMFNELFLPIVFAKFSAFHSDWFLDNPLDHVPLLRALIHGSHTFDAIKTLDIKSLAWLTLPVMYTYEEREILPLNQRIKQRPIKVLLSIPYGILYPRLVANKCIQIKSQLHFLTTRRLCLPNVRILKWLVASDNKREIIKHAVTLFSRLPQLTELKLIIRYTEAYTTGLPPLSKLNNLRKLTFRIQSQLRPRQASDYHRNLGSLQELLACNPNLTHLTIRLDDQIDDLDLVGIFSCVPTEKPLILQHLGLSYQFRRGWNAARILPHIHWLTSVELFFSNDSRIQETSAEFHDFWGFLAEMNIYPERIKTSDLDQRFFDYLKRHPNLIGLTLPDLGNYRNQFMQVLTQHAGTLEYLCVLIHQLVDLLRVPENIRVFLQCTRMQEMYIYRFGARAVLSENPCGDGVSHALHFETCFSG</sequence>
<name>A0A2A9N8I9_9AGAR</name>
<organism evidence="1 2">
    <name type="scientific">Amanita thiersii Skay4041</name>
    <dbReference type="NCBI Taxonomy" id="703135"/>
    <lineage>
        <taxon>Eukaryota</taxon>
        <taxon>Fungi</taxon>
        <taxon>Dikarya</taxon>
        <taxon>Basidiomycota</taxon>
        <taxon>Agaricomycotina</taxon>
        <taxon>Agaricomycetes</taxon>
        <taxon>Agaricomycetidae</taxon>
        <taxon>Agaricales</taxon>
        <taxon>Pluteineae</taxon>
        <taxon>Amanitaceae</taxon>
        <taxon>Amanita</taxon>
    </lineage>
</organism>
<accession>A0A2A9N8I9</accession>
<evidence type="ECO:0000313" key="2">
    <source>
        <dbReference type="Proteomes" id="UP000242287"/>
    </source>
</evidence>
<evidence type="ECO:0008006" key="3">
    <source>
        <dbReference type="Google" id="ProtNLM"/>
    </source>
</evidence>
<evidence type="ECO:0000313" key="1">
    <source>
        <dbReference type="EMBL" id="PFH46128.1"/>
    </source>
</evidence>
<dbReference type="EMBL" id="KZ302231">
    <property type="protein sequence ID" value="PFH46128.1"/>
    <property type="molecule type" value="Genomic_DNA"/>
</dbReference>